<dbReference type="GO" id="GO:0006355">
    <property type="term" value="P:regulation of DNA-templated transcription"/>
    <property type="evidence" value="ECO:0007669"/>
    <property type="project" value="InterPro"/>
</dbReference>
<dbReference type="Gene3D" id="1.10.10.10">
    <property type="entry name" value="Winged helix-like DNA-binding domain superfamily/Winged helix DNA-binding domain"/>
    <property type="match status" value="1"/>
</dbReference>
<dbReference type="Gene3D" id="3.30.950.30">
    <property type="entry name" value="Schlafen, AAA domain"/>
    <property type="match status" value="1"/>
</dbReference>
<dbReference type="InterPro" id="IPR038475">
    <property type="entry name" value="RecG_C_sf"/>
</dbReference>
<organism evidence="5 6">
    <name type="scientific">Hoylesella buccalis DNF00853</name>
    <dbReference type="NCBI Taxonomy" id="1401074"/>
    <lineage>
        <taxon>Bacteria</taxon>
        <taxon>Pseudomonadati</taxon>
        <taxon>Bacteroidota</taxon>
        <taxon>Bacteroidia</taxon>
        <taxon>Bacteroidales</taxon>
        <taxon>Prevotellaceae</taxon>
        <taxon>Hoylesella</taxon>
    </lineage>
</organism>
<dbReference type="EMBL" id="JRNN01000028">
    <property type="protein sequence ID" value="KGF36286.1"/>
    <property type="molecule type" value="Genomic_DNA"/>
</dbReference>
<dbReference type="InterPro" id="IPR036388">
    <property type="entry name" value="WH-like_DNA-bd_sf"/>
</dbReference>
<dbReference type="RefSeq" id="WP_023057796.1">
    <property type="nucleotide sequence ID" value="NZ_JRNN01000028.1"/>
</dbReference>
<dbReference type="InterPro" id="IPR036390">
    <property type="entry name" value="WH_DNA-bd_sf"/>
</dbReference>
<evidence type="ECO:0000259" key="4">
    <source>
        <dbReference type="Pfam" id="PF04326"/>
    </source>
</evidence>
<dbReference type="Pfam" id="PF13749">
    <property type="entry name" value="HATPase_c_4"/>
    <property type="match status" value="1"/>
</dbReference>
<protein>
    <recommendedName>
        <fullName evidence="4">Schlafen AlbA-2 domain-containing protein</fullName>
    </recommendedName>
</protein>
<keyword evidence="2" id="KW-0804">Transcription</keyword>
<evidence type="ECO:0000256" key="2">
    <source>
        <dbReference type="ARBA" id="ARBA00023163"/>
    </source>
</evidence>
<dbReference type="OrthoDB" id="9807907at2"/>
<dbReference type="PANTHER" id="PTHR30595">
    <property type="entry name" value="GLPR-RELATED TRANSCRIPTIONAL REPRESSOR"/>
    <property type="match status" value="1"/>
</dbReference>
<evidence type="ECO:0000256" key="1">
    <source>
        <dbReference type="ARBA" id="ARBA00023015"/>
    </source>
</evidence>
<evidence type="ECO:0000313" key="6">
    <source>
        <dbReference type="Proteomes" id="UP000029556"/>
    </source>
</evidence>
<gene>
    <name evidence="5" type="ORF">HMPREF2137_02220</name>
</gene>
<dbReference type="InterPro" id="IPR007421">
    <property type="entry name" value="Schlafen_AlbA_2_dom"/>
</dbReference>
<dbReference type="Pfam" id="PF04326">
    <property type="entry name" value="SLFN_AlbA_2"/>
    <property type="match status" value="1"/>
</dbReference>
<dbReference type="SUPFAM" id="SSF46785">
    <property type="entry name" value="Winged helix' DNA-binding domain"/>
    <property type="match status" value="1"/>
</dbReference>
<proteinExistence type="predicted"/>
<dbReference type="InterPro" id="IPR006793">
    <property type="entry name" value="FaeA"/>
</dbReference>
<sequence length="515" mass="58544">MIDIKDITSYKENNQLEAKKASGGLPGSLWETYSSFANTDGGIILLGVDEKKDGAFEITGVQDPDRMLKDFWNTVNNRQKVNINILTDKDVTVKDYEGKKVIVVKVPRAERYLRPVYVGTDPRSGAYRRNNEGDYHCTPEEVSAMFRDAYQLTQDRKLIKGRDMNVFCMDTVHSYRNTFNISHHNHVWSNLDDEEFLIKIGAMGYSSDDGKFYPTAAGLLMFGYEYEILQEYPLYFLDYQDHRDPSIRWVDRLISSNGEWSGNVFDFFFAVSNKLTFNLPRPFRLEGIFRVDETPLHKAVREALLNTLVNADYYGRRGVVIKKYPDGFTFENPGDFRVGVKEAMSGGVSDPRNAILFKMFALIDLGERAGSGIPTIIDGWQSAYGEQPTWEDTHNPDRTILKLHCKALSEVLFEKSKKNDTVNGDKNAVNGDKTAINQKNGDKTAINNNRGDKSDDKMQMILEFIVKHSEVKTSDIMQAFGLKASRSRLYLSTLVEQGKIEACGSNKNRTYKAIK</sequence>
<comment type="caution">
    <text evidence="5">The sequence shown here is derived from an EMBL/GenBank/DDBJ whole genome shotgun (WGS) entry which is preliminary data.</text>
</comment>
<dbReference type="Pfam" id="PF04703">
    <property type="entry name" value="FaeA"/>
    <property type="match status" value="1"/>
</dbReference>
<accession>A0A095ZPL9</accession>
<feature type="region of interest" description="Disordered" evidence="3">
    <location>
        <begin position="423"/>
        <end position="452"/>
    </location>
</feature>
<reference evidence="5 6" key="1">
    <citation type="submission" date="2014-07" db="EMBL/GenBank/DDBJ databases">
        <authorList>
            <person name="McCorrison J."/>
            <person name="Sanka R."/>
            <person name="Torralba M."/>
            <person name="Gillis M."/>
            <person name="Haft D.H."/>
            <person name="Methe B."/>
            <person name="Sutton G."/>
            <person name="Nelson K.E."/>
        </authorList>
    </citation>
    <scope>NUCLEOTIDE SEQUENCE [LARGE SCALE GENOMIC DNA]</scope>
    <source>
        <strain evidence="5 6">DNF00853</strain>
    </source>
</reference>
<feature type="compositionally biased region" description="Polar residues" evidence="3">
    <location>
        <begin position="435"/>
        <end position="449"/>
    </location>
</feature>
<dbReference type="Gene3D" id="3.30.565.60">
    <property type="match status" value="1"/>
</dbReference>
<dbReference type="PANTHER" id="PTHR30595:SF6">
    <property type="entry name" value="SCHLAFEN ALBA-2 DOMAIN-CONTAINING PROTEIN"/>
    <property type="match status" value="1"/>
</dbReference>
<dbReference type="AlphaFoldDB" id="A0A095ZPL9"/>
<keyword evidence="1" id="KW-0805">Transcription regulation</keyword>
<dbReference type="InterPro" id="IPR038461">
    <property type="entry name" value="Schlafen_AlbA_2_dom_sf"/>
</dbReference>
<feature type="domain" description="Schlafen AlbA-2" evidence="4">
    <location>
        <begin position="12"/>
        <end position="137"/>
    </location>
</feature>
<evidence type="ECO:0000313" key="5">
    <source>
        <dbReference type="EMBL" id="KGF36286.1"/>
    </source>
</evidence>
<evidence type="ECO:0000256" key="3">
    <source>
        <dbReference type="SAM" id="MobiDB-lite"/>
    </source>
</evidence>
<name>A0A095ZPL9_9BACT</name>
<dbReference type="Proteomes" id="UP000029556">
    <property type="component" value="Unassembled WGS sequence"/>
</dbReference>